<feature type="domain" description="Response regulatory" evidence="2">
    <location>
        <begin position="6"/>
        <end position="132"/>
    </location>
</feature>
<dbReference type="PROSITE" id="PS50110">
    <property type="entry name" value="RESPONSE_REGULATORY"/>
    <property type="match status" value="1"/>
</dbReference>
<dbReference type="AlphaFoldDB" id="A0A502EM66"/>
<proteinExistence type="predicted"/>
<dbReference type="SMART" id="SM00448">
    <property type="entry name" value="REC"/>
    <property type="match status" value="1"/>
</dbReference>
<dbReference type="Pfam" id="PF00072">
    <property type="entry name" value="Response_reg"/>
    <property type="match status" value="1"/>
</dbReference>
<dbReference type="CDD" id="cd17546">
    <property type="entry name" value="REC_hyHK_CKI1_RcsC-like"/>
    <property type="match status" value="1"/>
</dbReference>
<keyword evidence="4" id="KW-1185">Reference proteome</keyword>
<gene>
    <name evidence="3" type="ORF">EAH81_16775</name>
</gene>
<dbReference type="PANTHER" id="PTHR43228:SF1">
    <property type="entry name" value="TWO-COMPONENT RESPONSE REGULATOR ARR22"/>
    <property type="match status" value="1"/>
</dbReference>
<dbReference type="GO" id="GO:0000160">
    <property type="term" value="P:phosphorelay signal transduction system"/>
    <property type="evidence" value="ECO:0007669"/>
    <property type="project" value="InterPro"/>
</dbReference>
<evidence type="ECO:0000313" key="3">
    <source>
        <dbReference type="EMBL" id="TPG38092.1"/>
    </source>
</evidence>
<dbReference type="Proteomes" id="UP000319700">
    <property type="component" value="Unassembled WGS sequence"/>
</dbReference>
<dbReference type="InterPro" id="IPR001789">
    <property type="entry name" value="Sig_transdc_resp-reg_receiver"/>
</dbReference>
<organism evidence="3 4">
    <name type="scientific">Flavobacterium pectinovorum</name>
    <dbReference type="NCBI Taxonomy" id="29533"/>
    <lineage>
        <taxon>Bacteria</taxon>
        <taxon>Pseudomonadati</taxon>
        <taxon>Bacteroidota</taxon>
        <taxon>Flavobacteriia</taxon>
        <taxon>Flavobacteriales</taxon>
        <taxon>Flavobacteriaceae</taxon>
        <taxon>Flavobacterium</taxon>
    </lineage>
</organism>
<keyword evidence="1" id="KW-0597">Phosphoprotein</keyword>
<accession>A0A502EM66</accession>
<evidence type="ECO:0000259" key="2">
    <source>
        <dbReference type="PROSITE" id="PS50110"/>
    </source>
</evidence>
<reference evidence="3 4" key="1">
    <citation type="journal article" date="2019" name="Environ. Microbiol.">
        <title>Species interactions and distinct microbial communities in high Arctic permafrost affected cryosols are associated with the CH4 and CO2 gas fluxes.</title>
        <authorList>
            <person name="Altshuler I."/>
            <person name="Hamel J."/>
            <person name="Turney S."/>
            <person name="Magnuson E."/>
            <person name="Levesque R."/>
            <person name="Greer C."/>
            <person name="Whyte L.G."/>
        </authorList>
    </citation>
    <scope>NUCLEOTIDE SEQUENCE [LARGE SCALE GENOMIC DNA]</scope>
    <source>
        <strain evidence="3 4">42</strain>
    </source>
</reference>
<dbReference type="SUPFAM" id="SSF52172">
    <property type="entry name" value="CheY-like"/>
    <property type="match status" value="1"/>
</dbReference>
<dbReference type="OrthoDB" id="673128at2"/>
<protein>
    <submittedName>
        <fullName evidence="3">Response regulator</fullName>
    </submittedName>
</protein>
<evidence type="ECO:0000256" key="1">
    <source>
        <dbReference type="PROSITE-ProRule" id="PRU00169"/>
    </source>
</evidence>
<name>A0A502EM66_9FLAO</name>
<dbReference type="EMBL" id="RCZH01000011">
    <property type="protein sequence ID" value="TPG38092.1"/>
    <property type="molecule type" value="Genomic_DNA"/>
</dbReference>
<feature type="modified residue" description="4-aspartylphosphate" evidence="1">
    <location>
        <position position="62"/>
    </location>
</feature>
<dbReference type="InterPro" id="IPR011006">
    <property type="entry name" value="CheY-like_superfamily"/>
</dbReference>
<dbReference type="InterPro" id="IPR052048">
    <property type="entry name" value="ST_Response_Regulator"/>
</dbReference>
<comment type="caution">
    <text evidence="3">The sequence shown here is derived from an EMBL/GenBank/DDBJ whole genome shotgun (WGS) entry which is preliminary data.</text>
</comment>
<dbReference type="PANTHER" id="PTHR43228">
    <property type="entry name" value="TWO-COMPONENT RESPONSE REGULATOR"/>
    <property type="match status" value="1"/>
</dbReference>
<evidence type="ECO:0000313" key="4">
    <source>
        <dbReference type="Proteomes" id="UP000319700"/>
    </source>
</evidence>
<dbReference type="Gene3D" id="3.40.50.2300">
    <property type="match status" value="1"/>
</dbReference>
<sequence length="135" mass="15980">MELNPLFLLIEDNLIDQLVTKQLLKKILSIEQVTIANNGKEGIQWLNNNNIRNKQPLIILLDIQMPIMNGFEFLKEFHKLNKKTKKRVQIYVLSSTLDSDEIRQIEENKYVTDFLNKPFPIEELKNKLLLYEKLL</sequence>
<dbReference type="RefSeq" id="WP_140509118.1">
    <property type="nucleotide sequence ID" value="NZ_RCZH01000011.1"/>
</dbReference>